<reference evidence="2" key="1">
    <citation type="journal article" date="2022" name="Int. J. Mol. Sci.">
        <title>Draft Genome of Tanacetum Coccineum: Genomic Comparison of Closely Related Tanacetum-Family Plants.</title>
        <authorList>
            <person name="Yamashiro T."/>
            <person name="Shiraishi A."/>
            <person name="Nakayama K."/>
            <person name="Satake H."/>
        </authorList>
    </citation>
    <scope>NUCLEOTIDE SEQUENCE</scope>
</reference>
<dbReference type="PANTHER" id="PTHR11439:SF524">
    <property type="entry name" value="RNA-DIRECTED DNA POLYMERASE, PROTEIN KINASE RLK-PELLE-DLSV FAMILY"/>
    <property type="match status" value="1"/>
</dbReference>
<proteinExistence type="predicted"/>
<name>A0ABQ5GYB4_9ASTR</name>
<keyword evidence="3" id="KW-1185">Reference proteome</keyword>
<dbReference type="Proteomes" id="UP001151760">
    <property type="component" value="Unassembled WGS sequence"/>
</dbReference>
<feature type="region of interest" description="Disordered" evidence="1">
    <location>
        <begin position="309"/>
        <end position="334"/>
    </location>
</feature>
<feature type="compositionally biased region" description="Basic and acidic residues" evidence="1">
    <location>
        <begin position="10"/>
        <end position="29"/>
    </location>
</feature>
<feature type="compositionally biased region" description="Polar residues" evidence="1">
    <location>
        <begin position="30"/>
        <end position="55"/>
    </location>
</feature>
<feature type="region of interest" description="Disordered" evidence="1">
    <location>
        <begin position="1"/>
        <end position="55"/>
    </location>
</feature>
<evidence type="ECO:0000313" key="2">
    <source>
        <dbReference type="EMBL" id="GJT79977.1"/>
    </source>
</evidence>
<protein>
    <submittedName>
        <fullName evidence="2">Actin-binding, cofilin/tropomyosin type protein</fullName>
    </submittedName>
</protein>
<evidence type="ECO:0000313" key="3">
    <source>
        <dbReference type="Proteomes" id="UP001151760"/>
    </source>
</evidence>
<evidence type="ECO:0000256" key="1">
    <source>
        <dbReference type="SAM" id="MobiDB-lite"/>
    </source>
</evidence>
<accession>A0ABQ5GYB4</accession>
<comment type="caution">
    <text evidence="2">The sequence shown here is derived from an EMBL/GenBank/DDBJ whole genome shotgun (WGS) entry which is preliminary data.</text>
</comment>
<sequence length="476" mass="53953">MPRFSSNDMVHNHYLEEAKKKTHERDRNSKTSVMSSARLQNTTNGSKPKPRITNQMTRNWPTYKSSCVTKADVPKAEHSRNSSSFWDSKRFVCSTYHKCVFNANHDACITNLLKEVNSHTKVQSHKTTKRYIPVAKKIDSKKPERRIPIGQKFYPNKTSAVYVKTTPSRSGLTWKPAGRIFTSVGLRWILTGKTVETCLNTNDSAIPLGKETCSPKNNICANSSYLSADVPVIRTRKYGESNASALEDLTLQAGNLVKEISRLSRQRLLASFQDDAKYEHVGQDTRSQDGKDDKDIQGKDLKISELKSKSVEKAQNQRSHSMKEQSYNKDNDQDYKSLTSMQSQRLILAGALQYLTFTHSDISYAMQQVCLYIHDPRKPCFLALKRILRYVLGTLNHELQSFSSSTTSLVAYSYVDWAGCSTTRRSTSGYCVFIGNNLLSWSSKRQPTLSRSSTKAEYCGVVNVVVETCWLRNLLR</sequence>
<gene>
    <name evidence="2" type="ORF">Tco_1054319</name>
</gene>
<feature type="region of interest" description="Disordered" evidence="1">
    <location>
        <begin position="280"/>
        <end position="299"/>
    </location>
</feature>
<feature type="compositionally biased region" description="Basic and acidic residues" evidence="1">
    <location>
        <begin position="321"/>
        <end position="334"/>
    </location>
</feature>
<dbReference type="EMBL" id="BQNB010018948">
    <property type="protein sequence ID" value="GJT79977.1"/>
    <property type="molecule type" value="Genomic_DNA"/>
</dbReference>
<dbReference type="PANTHER" id="PTHR11439">
    <property type="entry name" value="GAG-POL-RELATED RETROTRANSPOSON"/>
    <property type="match status" value="1"/>
</dbReference>
<organism evidence="2 3">
    <name type="scientific">Tanacetum coccineum</name>
    <dbReference type="NCBI Taxonomy" id="301880"/>
    <lineage>
        <taxon>Eukaryota</taxon>
        <taxon>Viridiplantae</taxon>
        <taxon>Streptophyta</taxon>
        <taxon>Embryophyta</taxon>
        <taxon>Tracheophyta</taxon>
        <taxon>Spermatophyta</taxon>
        <taxon>Magnoliopsida</taxon>
        <taxon>eudicotyledons</taxon>
        <taxon>Gunneridae</taxon>
        <taxon>Pentapetalae</taxon>
        <taxon>asterids</taxon>
        <taxon>campanulids</taxon>
        <taxon>Asterales</taxon>
        <taxon>Asteraceae</taxon>
        <taxon>Asteroideae</taxon>
        <taxon>Anthemideae</taxon>
        <taxon>Anthemidinae</taxon>
        <taxon>Tanacetum</taxon>
    </lineage>
</organism>
<reference evidence="2" key="2">
    <citation type="submission" date="2022-01" db="EMBL/GenBank/DDBJ databases">
        <authorList>
            <person name="Yamashiro T."/>
            <person name="Shiraishi A."/>
            <person name="Satake H."/>
            <person name="Nakayama K."/>
        </authorList>
    </citation>
    <scope>NUCLEOTIDE SEQUENCE</scope>
</reference>
<dbReference type="CDD" id="cd09272">
    <property type="entry name" value="RNase_HI_RT_Ty1"/>
    <property type="match status" value="1"/>
</dbReference>